<evidence type="ECO:0000256" key="4">
    <source>
        <dbReference type="ARBA" id="ARBA00023014"/>
    </source>
</evidence>
<reference evidence="6 7" key="1">
    <citation type="submission" date="2009-02" db="EMBL/GenBank/DDBJ databases">
        <title>Sequencing of the draft genome and assembly of Dethiobacter alkaliphilus AHT 1.</title>
        <authorList>
            <consortium name="US DOE Joint Genome Institute (JGI-PGF)"/>
            <person name="Lucas S."/>
            <person name="Copeland A."/>
            <person name="Lapidus A."/>
            <person name="Glavina del Rio T."/>
            <person name="Dalin E."/>
            <person name="Tice H."/>
            <person name="Bruce D."/>
            <person name="Goodwin L."/>
            <person name="Pitluck S."/>
            <person name="Larimer F."/>
            <person name="Land M.L."/>
            <person name="Hauser L."/>
            <person name="Muyzer G."/>
        </authorList>
    </citation>
    <scope>NUCLEOTIDE SEQUENCE [LARGE SCALE GENOMIC DNA]</scope>
    <source>
        <strain evidence="6 7">AHT 1</strain>
    </source>
</reference>
<dbReference type="AlphaFoldDB" id="C0GDB7"/>
<evidence type="ECO:0000313" key="7">
    <source>
        <dbReference type="Proteomes" id="UP000006443"/>
    </source>
</evidence>
<dbReference type="SUPFAM" id="SSF54862">
    <property type="entry name" value="4Fe-4S ferredoxins"/>
    <property type="match status" value="1"/>
</dbReference>
<keyword evidence="7" id="KW-1185">Reference proteome</keyword>
<proteinExistence type="predicted"/>
<dbReference type="GO" id="GO:0046872">
    <property type="term" value="F:metal ion binding"/>
    <property type="evidence" value="ECO:0007669"/>
    <property type="project" value="UniProtKB-KW"/>
</dbReference>
<evidence type="ECO:0000256" key="2">
    <source>
        <dbReference type="ARBA" id="ARBA00022723"/>
    </source>
</evidence>
<dbReference type="GO" id="GO:0051539">
    <property type="term" value="F:4 iron, 4 sulfur cluster binding"/>
    <property type="evidence" value="ECO:0007669"/>
    <property type="project" value="UniProtKB-KW"/>
</dbReference>
<evidence type="ECO:0000313" key="6">
    <source>
        <dbReference type="EMBL" id="EEG78638.1"/>
    </source>
</evidence>
<keyword evidence="4" id="KW-0411">Iron-sulfur</keyword>
<dbReference type="Gene3D" id="3.30.70.20">
    <property type="match status" value="1"/>
</dbReference>
<keyword evidence="3" id="KW-0408">Iron</keyword>
<name>C0GDB7_DETAL</name>
<gene>
    <name evidence="6" type="ORF">DealDRAFT_0568</name>
</gene>
<keyword evidence="2" id="KW-0479">Metal-binding</keyword>
<dbReference type="InterPro" id="IPR050572">
    <property type="entry name" value="Fe-S_Ferredoxin"/>
</dbReference>
<accession>C0GDB7</accession>
<evidence type="ECO:0000259" key="5">
    <source>
        <dbReference type="PROSITE" id="PS51379"/>
    </source>
</evidence>
<dbReference type="OrthoDB" id="9789936at2"/>
<dbReference type="STRING" id="555088.DealDRAFT_0568"/>
<feature type="domain" description="4Fe-4S ferredoxin-type" evidence="5">
    <location>
        <begin position="231"/>
        <end position="260"/>
    </location>
</feature>
<organism evidence="6 7">
    <name type="scientific">Dethiobacter alkaliphilus AHT 1</name>
    <dbReference type="NCBI Taxonomy" id="555088"/>
    <lineage>
        <taxon>Bacteria</taxon>
        <taxon>Bacillati</taxon>
        <taxon>Bacillota</taxon>
        <taxon>Dethiobacteria</taxon>
        <taxon>Dethiobacterales</taxon>
        <taxon>Dethiobacteraceae</taxon>
        <taxon>Dethiobacter</taxon>
    </lineage>
</organism>
<dbReference type="Pfam" id="PF00037">
    <property type="entry name" value="Fer4"/>
    <property type="match status" value="1"/>
</dbReference>
<keyword evidence="1" id="KW-0004">4Fe-4S</keyword>
<dbReference type="PANTHER" id="PTHR43687">
    <property type="entry name" value="ADENYLYLSULFATE REDUCTASE, BETA SUBUNIT"/>
    <property type="match status" value="1"/>
</dbReference>
<dbReference type="EMBL" id="ACJM01000002">
    <property type="protein sequence ID" value="EEG78638.1"/>
    <property type="molecule type" value="Genomic_DNA"/>
</dbReference>
<sequence>MCEFCIQHGEGKKWYEVMGNYSAELLAHQDRQKYIRHFIPNVQRNAQANIAKLAWAKEHFPSVYRYIRAIGTSRMKRIHFGQVVPLEDAERIIDMVQSITRIACVCRSVSSGSKNGRYCFMLGIDPNNAGIDYADLQSSLETIPPEKAKELLRQFDEEGLVHSVWTMKTPFIGALCNCNQDCLAYKVQVQSDLLDLMFKAEYVASIEASACTGCRRCQKLCQFEAIDMAHGCCKINEQKCYGCGVCRQVCDTDAITLQEKSYAQEVRHESFRDSRQ</sequence>
<dbReference type="PROSITE" id="PS51379">
    <property type="entry name" value="4FE4S_FER_2"/>
    <property type="match status" value="2"/>
</dbReference>
<protein>
    <submittedName>
        <fullName evidence="6">4Fe-4S ferredoxin iron-sulfur binding domain protein</fullName>
    </submittedName>
</protein>
<comment type="caution">
    <text evidence="6">The sequence shown here is derived from an EMBL/GenBank/DDBJ whole genome shotgun (WGS) entry which is preliminary data.</text>
</comment>
<dbReference type="eggNOG" id="COG1148">
    <property type="taxonomic scope" value="Bacteria"/>
</dbReference>
<evidence type="ECO:0000256" key="3">
    <source>
        <dbReference type="ARBA" id="ARBA00023004"/>
    </source>
</evidence>
<dbReference type="InterPro" id="IPR017896">
    <property type="entry name" value="4Fe4S_Fe-S-bd"/>
</dbReference>
<dbReference type="Proteomes" id="UP000006443">
    <property type="component" value="Unassembled WGS sequence"/>
</dbReference>
<feature type="domain" description="4Fe-4S ferredoxin-type" evidence="5">
    <location>
        <begin position="202"/>
        <end position="228"/>
    </location>
</feature>
<dbReference type="PANTHER" id="PTHR43687:SF1">
    <property type="entry name" value="FERREDOXIN III"/>
    <property type="match status" value="1"/>
</dbReference>
<evidence type="ECO:0000256" key="1">
    <source>
        <dbReference type="ARBA" id="ARBA00022485"/>
    </source>
</evidence>